<feature type="compositionally biased region" description="Low complexity" evidence="3">
    <location>
        <begin position="41"/>
        <end position="53"/>
    </location>
</feature>
<reference evidence="5" key="2">
    <citation type="submission" date="2023-02" db="EMBL/GenBank/DDBJ databases">
        <authorList>
            <consortium name="DOE Joint Genome Institute"/>
            <person name="Mondo S.J."/>
            <person name="Chang Y."/>
            <person name="Wang Y."/>
            <person name="Ahrendt S."/>
            <person name="Andreopoulos W."/>
            <person name="Barry K."/>
            <person name="Beard J."/>
            <person name="Benny G.L."/>
            <person name="Blankenship S."/>
            <person name="Bonito G."/>
            <person name="Cuomo C."/>
            <person name="Desiro A."/>
            <person name="Gervers K.A."/>
            <person name="Hundley H."/>
            <person name="Kuo A."/>
            <person name="LaButti K."/>
            <person name="Lang B.F."/>
            <person name="Lipzen A."/>
            <person name="O'Donnell K."/>
            <person name="Pangilinan J."/>
            <person name="Reynolds N."/>
            <person name="Sandor L."/>
            <person name="Smith M.W."/>
            <person name="Tsang A."/>
            <person name="Grigoriev I.V."/>
            <person name="Stajich J.E."/>
            <person name="Spatafora J.W."/>
        </authorList>
    </citation>
    <scope>NUCLEOTIDE SEQUENCE</scope>
    <source>
        <strain evidence="5">RSA 2281</strain>
    </source>
</reference>
<protein>
    <submittedName>
        <fullName evidence="5">Fungal-specific transcription factor domain-containing protein</fullName>
    </submittedName>
</protein>
<dbReference type="GO" id="GO:0000981">
    <property type="term" value="F:DNA-binding transcription factor activity, RNA polymerase II-specific"/>
    <property type="evidence" value="ECO:0007669"/>
    <property type="project" value="InterPro"/>
</dbReference>
<comment type="caution">
    <text evidence="5">The sequence shown here is derived from an EMBL/GenBank/DDBJ whole genome shotgun (WGS) entry which is preliminary data.</text>
</comment>
<sequence>MEQDSFPFATFLQDQLGITIPEIPIIDNDDSSIMTRKRKNSGNTKSKNNNEGTIMNKRSCDTCRKRKVRCNGNIQYPCAECKKHGIDCQFLILPRKRGRRSKEYIESLESRLGVIERLLEKNLTRRTNGRQTNPLQLQQSLAPPIVLQSQLLPPLGLQQPYGNQRQTPTMTQTINQHERQSTMELIERIPNLTFEFTERMIRAYFESPHPRWVFIDKHAFLMQFYYQYPRPLDEHLFYALCAVGCQFVPSRTQQEVEIAKYLRDIAMAHAKSLALSTPVASSSAITLLLDDNKGGESNGYDTRENVLLRSSMSSFSTNWLMLGAAVRMCQDLDLHRESPQSNLSESEIELRRRVAYSVYSLDRIAAAASGKPIMMKDENFHVQLPTAYEIETLTTTVDIDYEHTRPSLLVEAEANIRDKKPIYTTFLRIIPLSKTMGQVLTSLYQDIPRDIDGPSPLSYIVGNLDNALIKWQSKTEEENCFANDTGILSAVYNSAVLLLYRPLIDSCSTITIDTADTNEQQQQKQNQDVDQLQRFCTTVAVSVIDWLDATHVAGLPCLMDYMVGQAASVFVQNCSSTDKAIRIQAQKYLTRCASLYQRDNVVNQCQNAAILNQLVAQEKSNNNMDNLNSSDENN</sequence>
<dbReference type="Proteomes" id="UP001209540">
    <property type="component" value="Unassembled WGS sequence"/>
</dbReference>
<evidence type="ECO:0000256" key="1">
    <source>
        <dbReference type="ARBA" id="ARBA00022723"/>
    </source>
</evidence>
<dbReference type="GO" id="GO:0003677">
    <property type="term" value="F:DNA binding"/>
    <property type="evidence" value="ECO:0007669"/>
    <property type="project" value="InterPro"/>
</dbReference>
<feature type="region of interest" description="Disordered" evidence="3">
    <location>
        <begin position="33"/>
        <end position="53"/>
    </location>
</feature>
<dbReference type="Pfam" id="PF04082">
    <property type="entry name" value="Fungal_trans"/>
    <property type="match status" value="1"/>
</dbReference>
<dbReference type="InterPro" id="IPR007219">
    <property type="entry name" value="XnlR_reg_dom"/>
</dbReference>
<dbReference type="EMBL" id="JAIXMP010000046">
    <property type="protein sequence ID" value="KAI9246458.1"/>
    <property type="molecule type" value="Genomic_DNA"/>
</dbReference>
<evidence type="ECO:0000313" key="6">
    <source>
        <dbReference type="Proteomes" id="UP001209540"/>
    </source>
</evidence>
<evidence type="ECO:0000259" key="4">
    <source>
        <dbReference type="PROSITE" id="PS50048"/>
    </source>
</evidence>
<dbReference type="SMART" id="SM00906">
    <property type="entry name" value="Fungal_trans"/>
    <property type="match status" value="1"/>
</dbReference>
<dbReference type="Pfam" id="PF00172">
    <property type="entry name" value="Zn_clus"/>
    <property type="match status" value="1"/>
</dbReference>
<name>A0AAD5JMU4_9FUNG</name>
<dbReference type="GO" id="GO:0008270">
    <property type="term" value="F:zinc ion binding"/>
    <property type="evidence" value="ECO:0007669"/>
    <property type="project" value="InterPro"/>
</dbReference>
<keyword evidence="1" id="KW-0479">Metal-binding</keyword>
<dbReference type="CDD" id="cd12148">
    <property type="entry name" value="fungal_TF_MHR"/>
    <property type="match status" value="1"/>
</dbReference>
<dbReference type="SMART" id="SM00066">
    <property type="entry name" value="GAL4"/>
    <property type="match status" value="1"/>
</dbReference>
<dbReference type="PANTHER" id="PTHR46910">
    <property type="entry name" value="TRANSCRIPTION FACTOR PDR1"/>
    <property type="match status" value="1"/>
</dbReference>
<reference evidence="5" key="1">
    <citation type="journal article" date="2022" name="IScience">
        <title>Evolution of zygomycete secretomes and the origins of terrestrial fungal ecologies.</title>
        <authorList>
            <person name="Chang Y."/>
            <person name="Wang Y."/>
            <person name="Mondo S."/>
            <person name="Ahrendt S."/>
            <person name="Andreopoulos W."/>
            <person name="Barry K."/>
            <person name="Beard J."/>
            <person name="Benny G.L."/>
            <person name="Blankenship S."/>
            <person name="Bonito G."/>
            <person name="Cuomo C."/>
            <person name="Desiro A."/>
            <person name="Gervers K.A."/>
            <person name="Hundley H."/>
            <person name="Kuo A."/>
            <person name="LaButti K."/>
            <person name="Lang B.F."/>
            <person name="Lipzen A."/>
            <person name="O'Donnell K."/>
            <person name="Pangilinan J."/>
            <person name="Reynolds N."/>
            <person name="Sandor L."/>
            <person name="Smith M.E."/>
            <person name="Tsang A."/>
            <person name="Grigoriev I.V."/>
            <person name="Stajich J.E."/>
            <person name="Spatafora J.W."/>
        </authorList>
    </citation>
    <scope>NUCLEOTIDE SEQUENCE</scope>
    <source>
        <strain evidence="5">RSA 2281</strain>
    </source>
</reference>
<dbReference type="InterPro" id="IPR050987">
    <property type="entry name" value="AtrR-like"/>
</dbReference>
<evidence type="ECO:0000313" key="5">
    <source>
        <dbReference type="EMBL" id="KAI9246458.1"/>
    </source>
</evidence>
<dbReference type="Gene3D" id="4.10.240.10">
    <property type="entry name" value="Zn(2)-C6 fungal-type DNA-binding domain"/>
    <property type="match status" value="1"/>
</dbReference>
<keyword evidence="6" id="KW-1185">Reference proteome</keyword>
<accession>A0AAD5JMU4</accession>
<gene>
    <name evidence="5" type="ORF">BDA99DRAFT_592387</name>
</gene>
<dbReference type="PROSITE" id="PS00463">
    <property type="entry name" value="ZN2_CY6_FUNGAL_1"/>
    <property type="match status" value="1"/>
</dbReference>
<dbReference type="CDD" id="cd00067">
    <property type="entry name" value="GAL4"/>
    <property type="match status" value="1"/>
</dbReference>
<keyword evidence="2" id="KW-0539">Nucleus</keyword>
<organism evidence="5 6">
    <name type="scientific">Phascolomyces articulosus</name>
    <dbReference type="NCBI Taxonomy" id="60185"/>
    <lineage>
        <taxon>Eukaryota</taxon>
        <taxon>Fungi</taxon>
        <taxon>Fungi incertae sedis</taxon>
        <taxon>Mucoromycota</taxon>
        <taxon>Mucoromycotina</taxon>
        <taxon>Mucoromycetes</taxon>
        <taxon>Mucorales</taxon>
        <taxon>Lichtheimiaceae</taxon>
        <taxon>Phascolomyces</taxon>
    </lineage>
</organism>
<dbReference type="PROSITE" id="PS50048">
    <property type="entry name" value="ZN2_CY6_FUNGAL_2"/>
    <property type="match status" value="1"/>
</dbReference>
<dbReference type="PANTHER" id="PTHR46910:SF1">
    <property type="entry name" value="MISCELLANEOUS ZN(II)2CYS6 TRANSCRIPTION FACTOR (EUROFUNG)-RELATED"/>
    <property type="match status" value="1"/>
</dbReference>
<dbReference type="InterPro" id="IPR036864">
    <property type="entry name" value="Zn2-C6_fun-type_DNA-bd_sf"/>
</dbReference>
<dbReference type="SUPFAM" id="SSF57701">
    <property type="entry name" value="Zn2/Cys6 DNA-binding domain"/>
    <property type="match status" value="1"/>
</dbReference>
<proteinExistence type="predicted"/>
<feature type="non-terminal residue" evidence="5">
    <location>
        <position position="1"/>
    </location>
</feature>
<evidence type="ECO:0000256" key="2">
    <source>
        <dbReference type="ARBA" id="ARBA00023242"/>
    </source>
</evidence>
<dbReference type="GO" id="GO:0006351">
    <property type="term" value="P:DNA-templated transcription"/>
    <property type="evidence" value="ECO:0007669"/>
    <property type="project" value="InterPro"/>
</dbReference>
<evidence type="ECO:0000256" key="3">
    <source>
        <dbReference type="SAM" id="MobiDB-lite"/>
    </source>
</evidence>
<feature type="domain" description="Zn(2)-C6 fungal-type" evidence="4">
    <location>
        <begin position="59"/>
        <end position="90"/>
    </location>
</feature>
<dbReference type="InterPro" id="IPR001138">
    <property type="entry name" value="Zn2Cys6_DnaBD"/>
</dbReference>
<dbReference type="AlphaFoldDB" id="A0AAD5JMU4"/>